<dbReference type="AlphaFoldDB" id="B9T8W6"/>
<proteinExistence type="predicted"/>
<keyword evidence="2" id="KW-1185">Reference proteome</keyword>
<evidence type="ECO:0000313" key="1">
    <source>
        <dbReference type="EMBL" id="EEF27699.1"/>
    </source>
</evidence>
<dbReference type="InParanoid" id="B9T8W6"/>
<accession>B9T8W6</accession>
<dbReference type="EMBL" id="EQ975216">
    <property type="protein sequence ID" value="EEF27699.1"/>
    <property type="molecule type" value="Genomic_DNA"/>
</dbReference>
<sequence length="65" mass="7716">MPPLASFQLRMLVPPRQVDLFFRLGFVPEAKLRRRVASPLLYSLWRRKLEELTGELTLTLSLFDW</sequence>
<dbReference type="Proteomes" id="UP000008311">
    <property type="component" value="Unassembled WGS sequence"/>
</dbReference>
<evidence type="ECO:0000313" key="2">
    <source>
        <dbReference type="Proteomes" id="UP000008311"/>
    </source>
</evidence>
<protein>
    <submittedName>
        <fullName evidence="1">Uncharacterized protein</fullName>
    </submittedName>
</protein>
<organism evidence="1 2">
    <name type="scientific">Ricinus communis</name>
    <name type="common">Castor bean</name>
    <dbReference type="NCBI Taxonomy" id="3988"/>
    <lineage>
        <taxon>Eukaryota</taxon>
        <taxon>Viridiplantae</taxon>
        <taxon>Streptophyta</taxon>
        <taxon>Embryophyta</taxon>
        <taxon>Tracheophyta</taxon>
        <taxon>Spermatophyta</taxon>
        <taxon>Magnoliopsida</taxon>
        <taxon>eudicotyledons</taxon>
        <taxon>Gunneridae</taxon>
        <taxon>Pentapetalae</taxon>
        <taxon>rosids</taxon>
        <taxon>fabids</taxon>
        <taxon>Malpighiales</taxon>
        <taxon>Euphorbiaceae</taxon>
        <taxon>Acalyphoideae</taxon>
        <taxon>Acalypheae</taxon>
        <taxon>Ricinus</taxon>
    </lineage>
</organism>
<reference evidence="2" key="1">
    <citation type="journal article" date="2010" name="Nat. Biotechnol.">
        <title>Draft genome sequence of the oilseed species Ricinus communis.</title>
        <authorList>
            <person name="Chan A.P."/>
            <person name="Crabtree J."/>
            <person name="Zhao Q."/>
            <person name="Lorenzi H."/>
            <person name="Orvis J."/>
            <person name="Puiu D."/>
            <person name="Melake-Berhan A."/>
            <person name="Jones K.M."/>
            <person name="Redman J."/>
            <person name="Chen G."/>
            <person name="Cahoon E.B."/>
            <person name="Gedil M."/>
            <person name="Stanke M."/>
            <person name="Haas B.J."/>
            <person name="Wortman J.R."/>
            <person name="Fraser-Liggett C.M."/>
            <person name="Ravel J."/>
            <person name="Rabinowicz P.D."/>
        </authorList>
    </citation>
    <scope>NUCLEOTIDE SEQUENCE [LARGE SCALE GENOMIC DNA]</scope>
    <source>
        <strain evidence="2">cv. Hale</strain>
    </source>
</reference>
<name>B9T8W6_RICCO</name>
<gene>
    <name evidence="1" type="ORF">RCOM_2007250</name>
</gene>